<dbReference type="NCBIfam" id="NF001959">
    <property type="entry name" value="PRK00733.3-4"/>
    <property type="match status" value="1"/>
</dbReference>
<dbReference type="HAMAP" id="MF_01129">
    <property type="entry name" value="PPase_energized_pump"/>
    <property type="match status" value="1"/>
</dbReference>
<feature type="transmembrane region" description="Helical" evidence="9">
    <location>
        <begin position="370"/>
        <end position="395"/>
    </location>
</feature>
<keyword evidence="9" id="KW-1003">Cell membrane</keyword>
<dbReference type="OrthoDB" id="9808652at2"/>
<dbReference type="GO" id="GO:0012505">
    <property type="term" value="C:endomembrane system"/>
    <property type="evidence" value="ECO:0007669"/>
    <property type="project" value="UniProtKB-SubCell"/>
</dbReference>
<keyword evidence="3 9" id="KW-0812">Transmembrane</keyword>
<keyword evidence="2 9" id="KW-0813">Transport</keyword>
<keyword evidence="5 9" id="KW-1278">Translocase</keyword>
<feature type="transmembrane region" description="Helical" evidence="9">
    <location>
        <begin position="597"/>
        <end position="614"/>
    </location>
</feature>
<dbReference type="InterPro" id="IPR004131">
    <property type="entry name" value="PPase-energised_H-pump"/>
</dbReference>
<name>A0A1T4R0F9_9FIRM</name>
<evidence type="ECO:0000256" key="3">
    <source>
        <dbReference type="ARBA" id="ARBA00022692"/>
    </source>
</evidence>
<comment type="activity regulation">
    <text evidence="9">Requires K(+) for maximal activity.</text>
</comment>
<dbReference type="GO" id="GO:0004427">
    <property type="term" value="F:inorganic diphosphate phosphatase activity"/>
    <property type="evidence" value="ECO:0007669"/>
    <property type="project" value="UniProtKB-UniRule"/>
</dbReference>
<dbReference type="NCBIfam" id="NF001953">
    <property type="entry name" value="PRK00733.2-1"/>
    <property type="match status" value="1"/>
</dbReference>
<evidence type="ECO:0000256" key="5">
    <source>
        <dbReference type="ARBA" id="ARBA00022967"/>
    </source>
</evidence>
<dbReference type="GO" id="GO:0000287">
    <property type="term" value="F:magnesium ion binding"/>
    <property type="evidence" value="ECO:0007669"/>
    <property type="project" value="UniProtKB-UniRule"/>
</dbReference>
<evidence type="ECO:0000256" key="9">
    <source>
        <dbReference type="HAMAP-Rule" id="MF_01129"/>
    </source>
</evidence>
<dbReference type="RefSeq" id="WP_107752991.1">
    <property type="nucleotide sequence ID" value="NZ_FUXM01000023.1"/>
</dbReference>
<dbReference type="Pfam" id="PF03030">
    <property type="entry name" value="H_PPase"/>
    <property type="match status" value="1"/>
</dbReference>
<feature type="site" description="Determinant of potassium dependence" evidence="9">
    <location>
        <position position="459"/>
    </location>
</feature>
<dbReference type="PIRSF" id="PIRSF001265">
    <property type="entry name" value="H+-PPase"/>
    <property type="match status" value="1"/>
</dbReference>
<comment type="caution">
    <text evidence="9">Lacks conserved residue(s) required for the propagation of feature annotation.</text>
</comment>
<keyword evidence="7 9" id="KW-0406">Ion transport</keyword>
<evidence type="ECO:0000256" key="1">
    <source>
        <dbReference type="ARBA" id="ARBA00004127"/>
    </source>
</evidence>
<dbReference type="EC" id="7.2.3.1" evidence="9"/>
<keyword evidence="4 9" id="KW-0460">Magnesium</keyword>
<dbReference type="GO" id="GO:0009678">
    <property type="term" value="F:diphosphate hydrolysis-driven proton transmembrane transporter activity"/>
    <property type="evidence" value="ECO:0007669"/>
    <property type="project" value="UniProtKB-UniRule"/>
</dbReference>
<comment type="cofactor">
    <cofactor evidence="9">
        <name>Mg(2+)</name>
        <dbReference type="ChEBI" id="CHEBI:18420"/>
    </cofactor>
</comment>
<evidence type="ECO:0000256" key="4">
    <source>
        <dbReference type="ARBA" id="ARBA00022842"/>
    </source>
</evidence>
<keyword evidence="9" id="KW-0739">Sodium transport</keyword>
<keyword evidence="6 9" id="KW-1133">Transmembrane helix</keyword>
<feature type="transmembrane region" description="Helical" evidence="9">
    <location>
        <begin position="56"/>
        <end position="72"/>
    </location>
</feature>
<dbReference type="NCBIfam" id="TIGR01104">
    <property type="entry name" value="V_PPase"/>
    <property type="match status" value="1"/>
</dbReference>
<accession>A0A1T4R0F9</accession>
<dbReference type="Proteomes" id="UP000189933">
    <property type="component" value="Unassembled WGS sequence"/>
</dbReference>
<proteinExistence type="inferred from homology"/>
<evidence type="ECO:0000256" key="2">
    <source>
        <dbReference type="ARBA" id="ARBA00022448"/>
    </source>
</evidence>
<dbReference type="GO" id="GO:0006814">
    <property type="term" value="P:sodium ion transport"/>
    <property type="evidence" value="ECO:0007669"/>
    <property type="project" value="UniProtKB-UniRule"/>
</dbReference>
<keyword evidence="9" id="KW-0630">Potassium</keyword>
<feature type="transmembrane region" description="Helical" evidence="9">
    <location>
        <begin position="121"/>
        <end position="148"/>
    </location>
</feature>
<comment type="subunit">
    <text evidence="9">Homodimer.</text>
</comment>
<keyword evidence="8 9" id="KW-0472">Membrane</keyword>
<evidence type="ECO:0000256" key="8">
    <source>
        <dbReference type="ARBA" id="ARBA00023136"/>
    </source>
</evidence>
<dbReference type="GO" id="GO:0030955">
    <property type="term" value="F:potassium ion binding"/>
    <property type="evidence" value="ECO:0007669"/>
    <property type="project" value="UniProtKB-UniRule"/>
</dbReference>
<dbReference type="NCBIfam" id="NF001960">
    <property type="entry name" value="PRK00733.3-5"/>
    <property type="match status" value="1"/>
</dbReference>
<feature type="transmembrane region" description="Helical" evidence="9">
    <location>
        <begin position="401"/>
        <end position="421"/>
    </location>
</feature>
<keyword evidence="9" id="KW-0915">Sodium</keyword>
<feature type="transmembrane region" description="Helical" evidence="9">
    <location>
        <begin position="502"/>
        <end position="523"/>
    </location>
</feature>
<feature type="transmembrane region" description="Helical" evidence="9">
    <location>
        <begin position="283"/>
        <end position="302"/>
    </location>
</feature>
<feature type="transmembrane region" description="Helical" evidence="9">
    <location>
        <begin position="571"/>
        <end position="591"/>
    </location>
</feature>
<reference evidence="11" key="1">
    <citation type="submission" date="2017-02" db="EMBL/GenBank/DDBJ databases">
        <authorList>
            <person name="Varghese N."/>
            <person name="Submissions S."/>
        </authorList>
    </citation>
    <scope>NUCLEOTIDE SEQUENCE [LARGE SCALE GENOMIC DNA]</scope>
    <source>
        <strain evidence="11">DSM 16521</strain>
    </source>
</reference>
<evidence type="ECO:0000313" key="10">
    <source>
        <dbReference type="EMBL" id="SKA09470.1"/>
    </source>
</evidence>
<evidence type="ECO:0000313" key="11">
    <source>
        <dbReference type="Proteomes" id="UP000189933"/>
    </source>
</evidence>
<keyword evidence="11" id="KW-1185">Reference proteome</keyword>
<evidence type="ECO:0000256" key="7">
    <source>
        <dbReference type="ARBA" id="ARBA00023065"/>
    </source>
</evidence>
<dbReference type="AlphaFoldDB" id="A0A1T4R0F9"/>
<feature type="transmembrane region" description="Helical" evidence="9">
    <location>
        <begin position="322"/>
        <end position="343"/>
    </location>
</feature>
<comment type="subcellular location">
    <subcellularLocation>
        <location evidence="9">Cell membrane</location>
        <topology evidence="9">Multi-pass membrane protein</topology>
    </subcellularLocation>
    <subcellularLocation>
        <location evidence="1">Endomembrane system</location>
        <topology evidence="1">Multi-pass membrane protein</topology>
    </subcellularLocation>
</comment>
<dbReference type="EMBL" id="FUXM01000023">
    <property type="protein sequence ID" value="SKA09470.1"/>
    <property type="molecule type" value="Genomic_DNA"/>
</dbReference>
<feature type="transmembrane region" description="Helical" evidence="9">
    <location>
        <begin position="78"/>
        <end position="100"/>
    </location>
</feature>
<evidence type="ECO:0000256" key="6">
    <source>
        <dbReference type="ARBA" id="ARBA00022989"/>
    </source>
</evidence>
<comment type="similarity">
    <text evidence="9">Belongs to the H(+)-translocating pyrophosphatase (TC 3.A.10) family. K(+)-stimulated subfamily.</text>
</comment>
<gene>
    <name evidence="9" type="primary">hppA</name>
    <name evidence="10" type="ORF">SAMN02745885_01883</name>
</gene>
<sequence>MSLLNSVWAIVAGLLGLAFAGYLAASVLKEPQGTERMKELSQAIFEGAMAYLNRQYKTLIPFAAVIFLALFFTRGQSYAVSFLVGAVFSALAGYAGMTIATKSNARTTQACIEGLDKGLSVAFRGGAVMGMSVAGLGLFGVSILYYFYGDPELIDPFAFGASAIALFARVGGGIYTKAADVGADLVGKVEAGIPEDDPRNPAVIADNVGDNVGDTAGMGADLYESYAATTIAAMLIGATSMEGELKIAGVIFPLLVGAAGLIASIIASFFVKMGPDGNPQAALNKGLWGTNIITGIATWFLASSPEFFGKFTEKSDTFPLGMPLGIFLAVVAGLVVNVAIGYITEYYTSYQKAPAREIAESSQTGPATNIISGLAVGLKSTMLPILVIVAATFIAHNLAGIYGIAMAAMGMLCTAGMVVAIDSFGPVADNAGGIAEMAELGPEVRKKTDKLDAVGNTTAAVAKGFAIGSAALTALALFNAFAEKVISAGKIQGEFALNLLEPTIVIGLFIGAAVPFLFCALAMKAVGTAAFEMIGEVRRQFREIPGLMEGKAKPDYARCVDISTKAAIKQMIAPGLLAVVSPLVVGFILGAKALGGFLAGTTVAGVLLAIFMANSGGAWDNAKKYIETGQYGGKGSDAHKAAVIGDTVGDPFKDTAGPSLNALIKVTGTISLIIAPFLNL</sequence>
<organism evidence="10 11">
    <name type="scientific">Carboxydocella sporoproducens DSM 16521</name>
    <dbReference type="NCBI Taxonomy" id="1121270"/>
    <lineage>
        <taxon>Bacteria</taxon>
        <taxon>Bacillati</taxon>
        <taxon>Bacillota</taxon>
        <taxon>Clostridia</taxon>
        <taxon>Eubacteriales</taxon>
        <taxon>Clostridiales Family XVI. Incertae Sedis</taxon>
        <taxon>Carboxydocella</taxon>
    </lineage>
</organism>
<feature type="transmembrane region" description="Helical" evidence="9">
    <location>
        <begin position="460"/>
        <end position="482"/>
    </location>
</feature>
<feature type="transmembrane region" description="Helical" evidence="9">
    <location>
        <begin position="250"/>
        <end position="271"/>
    </location>
</feature>
<comment type="catalytic activity">
    <reaction evidence="9">
        <text>Na(+)(in) + diphosphate + H2O = Na(+)(out) + 2 phosphate + H(+)</text>
        <dbReference type="Rhea" id="RHEA:57884"/>
        <dbReference type="ChEBI" id="CHEBI:15377"/>
        <dbReference type="ChEBI" id="CHEBI:15378"/>
        <dbReference type="ChEBI" id="CHEBI:29101"/>
        <dbReference type="ChEBI" id="CHEBI:33019"/>
        <dbReference type="ChEBI" id="CHEBI:43474"/>
        <dbReference type="EC" id="7.2.3.1"/>
    </reaction>
</comment>
<protein>
    <recommendedName>
        <fullName evidence="9">Putative K(+)-stimulated pyrophosphate-energized sodium pump</fullName>
        <ecNumber evidence="9">7.2.3.1</ecNumber>
    </recommendedName>
    <alternativeName>
        <fullName evidence="9">Membrane-bound sodium-translocating pyrophosphatase</fullName>
    </alternativeName>
    <alternativeName>
        <fullName evidence="9">Pyrophosphate-energized inorganic pyrophosphatase</fullName>
        <shortName evidence="9">Na(+)-PPase</shortName>
    </alternativeName>
</protein>
<feature type="transmembrane region" description="Helical" evidence="9">
    <location>
        <begin position="6"/>
        <end position="28"/>
    </location>
</feature>
<dbReference type="PANTHER" id="PTHR31998">
    <property type="entry name" value="K(+)-INSENSITIVE PYROPHOSPHATE-ENERGIZED PROTON PUMP"/>
    <property type="match status" value="1"/>
</dbReference>
<dbReference type="GO" id="GO:0005886">
    <property type="term" value="C:plasma membrane"/>
    <property type="evidence" value="ECO:0007669"/>
    <property type="project" value="UniProtKB-SubCell"/>
</dbReference>
<comment type="function">
    <text evidence="9">Sodium pump that utilizes the energy of pyrophosphate hydrolysis as the driving force for Na(+) movement across the membrane.</text>
</comment>